<evidence type="ECO:0000256" key="4">
    <source>
        <dbReference type="ARBA" id="ARBA00023163"/>
    </source>
</evidence>
<comment type="caution">
    <text evidence="6">The sequence shown here is derived from an EMBL/GenBank/DDBJ whole genome shotgun (WGS) entry which is preliminary data.</text>
</comment>
<gene>
    <name evidence="6" type="ORF">AXK12_05615</name>
</gene>
<reference evidence="6 7" key="1">
    <citation type="submission" date="2016-02" db="EMBL/GenBank/DDBJ databases">
        <authorList>
            <person name="Wen L."/>
            <person name="He K."/>
            <person name="Yang H."/>
        </authorList>
    </citation>
    <scope>NUCLEOTIDE SEQUENCE [LARGE SCALE GENOMIC DNA]</scope>
    <source>
        <strain evidence="6 7">CV41</strain>
    </source>
</reference>
<dbReference type="OrthoDB" id="6692720at2"/>
<keyword evidence="7" id="KW-1185">Reference proteome</keyword>
<evidence type="ECO:0000256" key="1">
    <source>
        <dbReference type="ARBA" id="ARBA00006157"/>
    </source>
</evidence>
<proteinExistence type="inferred from homology"/>
<name>A0A139SLB1_9BACT</name>
<dbReference type="Gene3D" id="1.10.260.40">
    <property type="entry name" value="lambda repressor-like DNA-binding domains"/>
    <property type="match status" value="1"/>
</dbReference>
<dbReference type="CDD" id="cd00093">
    <property type="entry name" value="HTH_XRE"/>
    <property type="match status" value="1"/>
</dbReference>
<dbReference type="GO" id="GO:0003677">
    <property type="term" value="F:DNA binding"/>
    <property type="evidence" value="ECO:0007669"/>
    <property type="project" value="UniProtKB-KW"/>
</dbReference>
<sequence length="83" mass="9134">MHPEQIKALLRMKGITPTALADELGVGHSSVSQVISGKSVSARIRASIAEIIGMSVEELWPHPRPALRRTREQVQAMRQRVPA</sequence>
<dbReference type="SMART" id="SM00530">
    <property type="entry name" value="HTH_XRE"/>
    <property type="match status" value="1"/>
</dbReference>
<dbReference type="InterPro" id="IPR001387">
    <property type="entry name" value="Cro/C1-type_HTH"/>
</dbReference>
<evidence type="ECO:0000256" key="3">
    <source>
        <dbReference type="ARBA" id="ARBA00023125"/>
    </source>
</evidence>
<accession>A0A139SLB1</accession>
<dbReference type="SUPFAM" id="SSF47413">
    <property type="entry name" value="lambda repressor-like DNA-binding domains"/>
    <property type="match status" value="1"/>
</dbReference>
<keyword evidence="4" id="KW-0804">Transcription</keyword>
<evidence type="ECO:0000259" key="5">
    <source>
        <dbReference type="PROSITE" id="PS50943"/>
    </source>
</evidence>
<dbReference type="PROSITE" id="PS50943">
    <property type="entry name" value="HTH_CROC1"/>
    <property type="match status" value="1"/>
</dbReference>
<dbReference type="InterPro" id="IPR010982">
    <property type="entry name" value="Lambda_DNA-bd_dom_sf"/>
</dbReference>
<dbReference type="Pfam" id="PF13693">
    <property type="entry name" value="HTH_35"/>
    <property type="match status" value="1"/>
</dbReference>
<dbReference type="STRING" id="1548208.AXK12_05615"/>
<evidence type="ECO:0000313" key="6">
    <source>
        <dbReference type="EMBL" id="KXU35274.1"/>
    </source>
</evidence>
<evidence type="ECO:0000313" key="7">
    <source>
        <dbReference type="Proteomes" id="UP000071392"/>
    </source>
</evidence>
<dbReference type="AlphaFoldDB" id="A0A139SLB1"/>
<dbReference type="EMBL" id="LSZP01000044">
    <property type="protein sequence ID" value="KXU35274.1"/>
    <property type="molecule type" value="Genomic_DNA"/>
</dbReference>
<dbReference type="InterPro" id="IPR038722">
    <property type="entry name" value="Ner_HTH_dom"/>
</dbReference>
<feature type="domain" description="HTH cro/C1-type" evidence="5">
    <location>
        <begin position="6"/>
        <end position="59"/>
    </location>
</feature>
<dbReference type="Proteomes" id="UP000071392">
    <property type="component" value="Unassembled WGS sequence"/>
</dbReference>
<organism evidence="6 7">
    <name type="scientific">Cephaloticoccus capnophilus</name>
    <dbReference type="NCBI Taxonomy" id="1548208"/>
    <lineage>
        <taxon>Bacteria</taxon>
        <taxon>Pseudomonadati</taxon>
        <taxon>Verrucomicrobiota</taxon>
        <taxon>Opitutia</taxon>
        <taxon>Opitutales</taxon>
        <taxon>Opitutaceae</taxon>
        <taxon>Cephaloticoccus</taxon>
    </lineage>
</organism>
<evidence type="ECO:0000256" key="2">
    <source>
        <dbReference type="ARBA" id="ARBA00023015"/>
    </source>
</evidence>
<protein>
    <recommendedName>
        <fullName evidence="5">HTH cro/C1-type domain-containing protein</fullName>
    </recommendedName>
</protein>
<comment type="similarity">
    <text evidence="1">Belongs to the ner transcriptional regulatory family.</text>
</comment>
<keyword evidence="3" id="KW-0238">DNA-binding</keyword>
<keyword evidence="2" id="KW-0805">Transcription regulation</keyword>